<comment type="caution">
    <text evidence="1">The sequence shown here is derived from an EMBL/GenBank/DDBJ whole genome shotgun (WGS) entry which is preliminary data.</text>
</comment>
<evidence type="ECO:0000313" key="2">
    <source>
        <dbReference type="Proteomes" id="UP000245959"/>
    </source>
</evidence>
<reference evidence="1 2" key="1">
    <citation type="submission" date="2018-04" db="EMBL/GenBank/DDBJ databases">
        <title>Genomic Encyclopedia of Type Strains, Phase IV (KMG-IV): sequencing the most valuable type-strain genomes for metagenomic binning, comparative biology and taxonomic classification.</title>
        <authorList>
            <person name="Goeker M."/>
        </authorList>
    </citation>
    <scope>NUCLEOTIDE SEQUENCE [LARGE SCALE GENOMIC DNA]</scope>
    <source>
        <strain evidence="1 2">DSM 14823</strain>
    </source>
</reference>
<dbReference type="GeneID" id="78296220"/>
<organism evidence="1 2">
    <name type="scientific">Victivallis vadensis</name>
    <dbReference type="NCBI Taxonomy" id="172901"/>
    <lineage>
        <taxon>Bacteria</taxon>
        <taxon>Pseudomonadati</taxon>
        <taxon>Lentisphaerota</taxon>
        <taxon>Lentisphaeria</taxon>
        <taxon>Victivallales</taxon>
        <taxon>Victivallaceae</taxon>
        <taxon>Victivallis</taxon>
    </lineage>
</organism>
<sequence>MSISMRMSGAGMPKYLLAFKAPPNVVDAIVKQQELKRESNQGYDSDSERFPWWSSEFRRQAEFYQFEDERREILRQLWHDPATGRCHFRLVYW</sequence>
<gene>
    <name evidence="1" type="ORF">C8D82_12453</name>
</gene>
<accession>A0A2U1AR46</accession>
<keyword evidence="2" id="KW-1185">Reference proteome</keyword>
<dbReference type="Proteomes" id="UP000245959">
    <property type="component" value="Unassembled WGS sequence"/>
</dbReference>
<evidence type="ECO:0000313" key="1">
    <source>
        <dbReference type="EMBL" id="PVY38817.1"/>
    </source>
</evidence>
<protein>
    <submittedName>
        <fullName evidence="1">Uncharacterized protein</fullName>
    </submittedName>
</protein>
<proteinExistence type="predicted"/>
<dbReference type="AlphaFoldDB" id="A0A2U1AR46"/>
<dbReference type="RefSeq" id="WP_133245212.1">
    <property type="nucleotide sequence ID" value="NZ_CABMMC010000115.1"/>
</dbReference>
<dbReference type="EMBL" id="QEKH01000024">
    <property type="protein sequence ID" value="PVY38817.1"/>
    <property type="molecule type" value="Genomic_DNA"/>
</dbReference>
<name>A0A2U1AR46_9BACT</name>